<dbReference type="Pfam" id="PF00129">
    <property type="entry name" value="MHC_I"/>
    <property type="match status" value="1"/>
</dbReference>
<dbReference type="Bgee" id="ENSMODG00000038653">
    <property type="expression patterns" value="Expressed in brain and 2 other cell types or tissues"/>
</dbReference>
<dbReference type="Proteomes" id="UP000002280">
    <property type="component" value="Chromosome 1"/>
</dbReference>
<reference evidence="4" key="3">
    <citation type="submission" date="2025-09" db="UniProtKB">
        <authorList>
            <consortium name="Ensembl"/>
        </authorList>
    </citation>
    <scope>IDENTIFICATION</scope>
</reference>
<feature type="signal peptide" evidence="2">
    <location>
        <begin position="1"/>
        <end position="26"/>
    </location>
</feature>
<name>A0A5F8G8I5_MONDO</name>
<keyword evidence="5" id="KW-1185">Reference proteome</keyword>
<evidence type="ECO:0000313" key="5">
    <source>
        <dbReference type="Proteomes" id="UP000002280"/>
    </source>
</evidence>
<dbReference type="InterPro" id="IPR011162">
    <property type="entry name" value="MHC_I/II-like_Ag-recog"/>
</dbReference>
<dbReference type="STRING" id="13616.ENSMODP00000043772"/>
<dbReference type="GO" id="GO:0006955">
    <property type="term" value="P:immune response"/>
    <property type="evidence" value="ECO:0000318"/>
    <property type="project" value="GO_Central"/>
</dbReference>
<dbReference type="AlphaFoldDB" id="A0A5F8G8I5"/>
<dbReference type="PANTHER" id="PTHR16675">
    <property type="entry name" value="MHC CLASS I-RELATED"/>
    <property type="match status" value="1"/>
</dbReference>
<dbReference type="PANTHER" id="PTHR16675:SF67">
    <property type="entry name" value="IG-LIKE DOMAIN-CONTAINING PROTEIN"/>
    <property type="match status" value="1"/>
</dbReference>
<dbReference type="Gene3D" id="3.30.500.10">
    <property type="entry name" value="MHC class I-like antigen recognition-like"/>
    <property type="match status" value="1"/>
</dbReference>
<reference evidence="4" key="2">
    <citation type="submission" date="2025-08" db="UniProtKB">
        <authorList>
            <consortium name="Ensembl"/>
        </authorList>
    </citation>
    <scope>IDENTIFICATION</scope>
</reference>
<feature type="chain" id="PRO_5023858799" description="MHC class I-like antigen recognition-like domain-containing protein" evidence="2">
    <location>
        <begin position="27"/>
        <end position="212"/>
    </location>
</feature>
<feature type="domain" description="MHC class I-like antigen recognition-like" evidence="3">
    <location>
        <begin position="29"/>
        <end position="169"/>
    </location>
</feature>
<keyword evidence="1" id="KW-0325">Glycoprotein</keyword>
<dbReference type="GO" id="GO:0005615">
    <property type="term" value="C:extracellular space"/>
    <property type="evidence" value="ECO:0000318"/>
    <property type="project" value="GO_Central"/>
</dbReference>
<evidence type="ECO:0000313" key="4">
    <source>
        <dbReference type="Ensembl" id="ENSMODP00000043772.1"/>
    </source>
</evidence>
<dbReference type="InterPro" id="IPR050208">
    <property type="entry name" value="MHC_class-I_related"/>
</dbReference>
<organism evidence="4 5">
    <name type="scientific">Monodelphis domestica</name>
    <name type="common">Gray short-tailed opossum</name>
    <dbReference type="NCBI Taxonomy" id="13616"/>
    <lineage>
        <taxon>Eukaryota</taxon>
        <taxon>Metazoa</taxon>
        <taxon>Chordata</taxon>
        <taxon>Craniata</taxon>
        <taxon>Vertebrata</taxon>
        <taxon>Euteleostomi</taxon>
        <taxon>Mammalia</taxon>
        <taxon>Metatheria</taxon>
        <taxon>Didelphimorphia</taxon>
        <taxon>Didelphidae</taxon>
        <taxon>Monodelphis</taxon>
    </lineage>
</organism>
<dbReference type="Ensembl" id="ENSMODT00000074855.1">
    <property type="protein sequence ID" value="ENSMODP00000043772.1"/>
    <property type="gene ID" value="ENSMODG00000038653.1"/>
</dbReference>
<keyword evidence="2" id="KW-0732">Signal</keyword>
<dbReference type="InterPro" id="IPR011161">
    <property type="entry name" value="MHC_I-like_Ag-recog"/>
</dbReference>
<accession>A0A5F8G8I5</accession>
<evidence type="ECO:0000256" key="2">
    <source>
        <dbReference type="SAM" id="SignalP"/>
    </source>
</evidence>
<reference evidence="4 5" key="1">
    <citation type="journal article" date="2007" name="Nature">
        <title>Genome of the marsupial Monodelphis domestica reveals innovation in non-coding sequences.</title>
        <authorList>
            <person name="Mikkelsen T.S."/>
            <person name="Wakefield M.J."/>
            <person name="Aken B."/>
            <person name="Amemiya C.T."/>
            <person name="Chang J.L."/>
            <person name="Duke S."/>
            <person name="Garber M."/>
            <person name="Gentles A.J."/>
            <person name="Goodstadt L."/>
            <person name="Heger A."/>
            <person name="Jurka J."/>
            <person name="Kamal M."/>
            <person name="Mauceli E."/>
            <person name="Searle S.M."/>
            <person name="Sharpe T."/>
            <person name="Baker M.L."/>
            <person name="Batzer M.A."/>
            <person name="Benos P.V."/>
            <person name="Belov K."/>
            <person name="Clamp M."/>
            <person name="Cook A."/>
            <person name="Cuff J."/>
            <person name="Das R."/>
            <person name="Davidow L."/>
            <person name="Deakin J.E."/>
            <person name="Fazzari M.J."/>
            <person name="Glass J.L."/>
            <person name="Grabherr M."/>
            <person name="Greally J.M."/>
            <person name="Gu W."/>
            <person name="Hore T.A."/>
            <person name="Huttley G.A."/>
            <person name="Kleber M."/>
            <person name="Jirtle R.L."/>
            <person name="Koina E."/>
            <person name="Lee J.T."/>
            <person name="Mahony S."/>
            <person name="Marra M.A."/>
            <person name="Miller R.D."/>
            <person name="Nicholls R.D."/>
            <person name="Oda M."/>
            <person name="Papenfuss A.T."/>
            <person name="Parra Z.E."/>
            <person name="Pollock D.D."/>
            <person name="Ray D.A."/>
            <person name="Schein J.E."/>
            <person name="Speed T.P."/>
            <person name="Thompson K."/>
            <person name="VandeBerg J.L."/>
            <person name="Wade C.M."/>
            <person name="Walker J.A."/>
            <person name="Waters P.D."/>
            <person name="Webber C."/>
            <person name="Weidman J.R."/>
            <person name="Xie X."/>
            <person name="Zody M.C."/>
            <person name="Baldwin J."/>
            <person name="Abdouelleil A."/>
            <person name="Abdulkadir J."/>
            <person name="Abebe A."/>
            <person name="Abera B."/>
            <person name="Abreu J."/>
            <person name="Acer S.C."/>
            <person name="Aftuck L."/>
            <person name="Alexander A."/>
            <person name="An P."/>
            <person name="Anderson E."/>
            <person name="Anderson S."/>
            <person name="Arachi H."/>
            <person name="Azer M."/>
            <person name="Bachantsang P."/>
            <person name="Barry A."/>
            <person name="Bayul T."/>
            <person name="Berlin A."/>
            <person name="Bessette D."/>
            <person name="Bloom T."/>
            <person name="Bloom T."/>
            <person name="Boguslavskiy L."/>
            <person name="Bonnet C."/>
            <person name="Boukhgalter B."/>
            <person name="Bourzgui I."/>
            <person name="Brown A."/>
            <person name="Cahill P."/>
            <person name="Channer S."/>
            <person name="Cheshatsang Y."/>
            <person name="Chuda L."/>
            <person name="Citroen M."/>
            <person name="Collymore A."/>
            <person name="Cooke P."/>
            <person name="Costello M."/>
            <person name="D'Aco K."/>
            <person name="Daza R."/>
            <person name="De Haan G."/>
            <person name="DeGray S."/>
            <person name="DeMaso C."/>
            <person name="Dhargay N."/>
            <person name="Dooley K."/>
            <person name="Dooley E."/>
            <person name="Doricent M."/>
            <person name="Dorje P."/>
            <person name="Dorjee K."/>
            <person name="Dupes A."/>
            <person name="Elong R."/>
            <person name="Falk J."/>
            <person name="Farina A."/>
            <person name="Faro S."/>
            <person name="Ferguson D."/>
            <person name="Fisher S."/>
            <person name="Foley C.D."/>
            <person name="Franke A."/>
            <person name="Friedrich D."/>
            <person name="Gadbois L."/>
            <person name="Gearin G."/>
            <person name="Gearin C.R."/>
            <person name="Giannoukos G."/>
            <person name="Goode T."/>
            <person name="Graham J."/>
            <person name="Grandbois E."/>
            <person name="Grewal S."/>
            <person name="Gyaltsen K."/>
            <person name="Hafez N."/>
            <person name="Hagos B."/>
            <person name="Hall J."/>
            <person name="Henson C."/>
            <person name="Hollinger A."/>
            <person name="Honan T."/>
            <person name="Huard M.D."/>
            <person name="Hughes L."/>
            <person name="Hurhula B."/>
            <person name="Husby M.E."/>
            <person name="Kamat A."/>
            <person name="Kanga B."/>
            <person name="Kashin S."/>
            <person name="Khazanovich D."/>
            <person name="Kisner P."/>
            <person name="Lance K."/>
            <person name="Lara M."/>
            <person name="Lee W."/>
            <person name="Lennon N."/>
            <person name="Letendre F."/>
            <person name="LeVine R."/>
            <person name="Lipovsky A."/>
            <person name="Liu X."/>
            <person name="Liu J."/>
            <person name="Liu S."/>
            <person name="Lokyitsang T."/>
            <person name="Lokyitsang Y."/>
            <person name="Lubonja R."/>
            <person name="Lui A."/>
            <person name="MacDonald P."/>
            <person name="Magnisalis V."/>
            <person name="Maru K."/>
            <person name="Matthews C."/>
            <person name="McCusker W."/>
            <person name="McDonough S."/>
            <person name="Mehta T."/>
            <person name="Meldrim J."/>
            <person name="Meneus L."/>
            <person name="Mihai O."/>
            <person name="Mihalev A."/>
            <person name="Mihova T."/>
            <person name="Mittelman R."/>
            <person name="Mlenga V."/>
            <person name="Montmayeur A."/>
            <person name="Mulrain L."/>
            <person name="Navidi A."/>
            <person name="Naylor J."/>
            <person name="Negash T."/>
            <person name="Nguyen T."/>
            <person name="Nguyen N."/>
            <person name="Nicol R."/>
            <person name="Norbu C."/>
            <person name="Norbu N."/>
            <person name="Novod N."/>
            <person name="O'Neill B."/>
            <person name="Osman S."/>
            <person name="Markiewicz E."/>
            <person name="Oyono O.L."/>
            <person name="Patti C."/>
            <person name="Phunkhang P."/>
            <person name="Pierre F."/>
            <person name="Priest M."/>
            <person name="Raghuraman S."/>
            <person name="Rege F."/>
            <person name="Reyes R."/>
            <person name="Rise C."/>
            <person name="Rogov P."/>
            <person name="Ross K."/>
            <person name="Ryan E."/>
            <person name="Settipalli S."/>
            <person name="Shea T."/>
            <person name="Sherpa N."/>
            <person name="Shi L."/>
            <person name="Shih D."/>
            <person name="Sparrow T."/>
            <person name="Spaulding J."/>
            <person name="Stalker J."/>
            <person name="Stange-Thomann N."/>
            <person name="Stavropoulos S."/>
            <person name="Stone C."/>
            <person name="Strader C."/>
            <person name="Tesfaye S."/>
            <person name="Thomson T."/>
            <person name="Thoulutsang Y."/>
            <person name="Thoulutsang D."/>
            <person name="Topham K."/>
            <person name="Topping I."/>
            <person name="Tsamla T."/>
            <person name="Vassiliev H."/>
            <person name="Vo A."/>
            <person name="Wangchuk T."/>
            <person name="Wangdi T."/>
            <person name="Weiand M."/>
            <person name="Wilkinson J."/>
            <person name="Wilson A."/>
            <person name="Yadav S."/>
            <person name="Young G."/>
            <person name="Yu Q."/>
            <person name="Zembek L."/>
            <person name="Zhong D."/>
            <person name="Zimmer A."/>
            <person name="Zwirko Z."/>
            <person name="Jaffe D.B."/>
            <person name="Alvarez P."/>
            <person name="Brockman W."/>
            <person name="Butler J."/>
            <person name="Chin C."/>
            <person name="Gnerre S."/>
            <person name="MacCallum I."/>
            <person name="Graves J.A."/>
            <person name="Ponting C.P."/>
            <person name="Breen M."/>
            <person name="Samollow P.B."/>
            <person name="Lander E.S."/>
            <person name="Lindblad-Toh K."/>
        </authorList>
    </citation>
    <scope>NUCLEOTIDE SEQUENCE [LARGE SCALE GENOMIC DNA]</scope>
</reference>
<dbReference type="GeneTree" id="ENSGT00970000197654"/>
<dbReference type="InParanoid" id="A0A5F8G8I5"/>
<protein>
    <recommendedName>
        <fullName evidence="3">MHC class I-like antigen recognition-like domain-containing protein</fullName>
    </recommendedName>
</protein>
<evidence type="ECO:0000259" key="3">
    <source>
        <dbReference type="Pfam" id="PF00129"/>
    </source>
</evidence>
<dbReference type="SUPFAM" id="SSF54452">
    <property type="entry name" value="MHC antigen-recognition domain"/>
    <property type="match status" value="1"/>
</dbReference>
<evidence type="ECO:0000256" key="1">
    <source>
        <dbReference type="ARBA" id="ARBA00023180"/>
    </source>
</evidence>
<dbReference type="InterPro" id="IPR037055">
    <property type="entry name" value="MHC_I-like_Ag-recog_sf"/>
</dbReference>
<dbReference type="GO" id="GO:0009897">
    <property type="term" value="C:external side of plasma membrane"/>
    <property type="evidence" value="ECO:0000318"/>
    <property type="project" value="GO_Central"/>
</dbReference>
<proteinExistence type="predicted"/>
<sequence length="212" mass="24792">METQWKRQSSFWLLILGASALRKTQADLHSLQLQLTIMAAYGDLPDIFFNGCLDDHLILSYDSHSKDLVVKLDRVNAPMQNFLVQKNREEMMKVEAEVQRMYEDRRHYYNWTQGIHTAQALLRCETDKGILVNSLVRVAFDGEDMCQLDEEEKQWTVRKPEAEDFCPFWKDPFWIKAAQVDCPFFLSLLLQIVHMKERSKSLGPSYSSPVKQ</sequence>